<evidence type="ECO:0000256" key="1">
    <source>
        <dbReference type="ARBA" id="ARBA00008754"/>
    </source>
</evidence>
<evidence type="ECO:0000313" key="3">
    <source>
        <dbReference type="EMBL" id="MFA9461908.1"/>
    </source>
</evidence>
<dbReference type="PANTHER" id="PTHR30345">
    <property type="entry name" value="RIBOSE-5-PHOSPHATE ISOMERASE B"/>
    <property type="match status" value="1"/>
</dbReference>
<keyword evidence="4" id="KW-1185">Reference proteome</keyword>
<accession>A0ABV4TX47</accession>
<organism evidence="3 4">
    <name type="scientific">Thiohalorhabdus methylotrophus</name>
    <dbReference type="NCBI Taxonomy" id="3242694"/>
    <lineage>
        <taxon>Bacteria</taxon>
        <taxon>Pseudomonadati</taxon>
        <taxon>Pseudomonadota</taxon>
        <taxon>Gammaproteobacteria</taxon>
        <taxon>Thiohalorhabdales</taxon>
        <taxon>Thiohalorhabdaceae</taxon>
        <taxon>Thiohalorhabdus</taxon>
    </lineage>
</organism>
<comment type="similarity">
    <text evidence="1">Belongs to the LacAB/RpiB family.</text>
</comment>
<dbReference type="Proteomes" id="UP001575181">
    <property type="component" value="Unassembled WGS sequence"/>
</dbReference>
<comment type="caution">
    <text evidence="3">The sequence shown here is derived from an EMBL/GenBank/DDBJ whole genome shotgun (WGS) entry which is preliminary data.</text>
</comment>
<dbReference type="Pfam" id="PF02502">
    <property type="entry name" value="LacAB_rpiB"/>
    <property type="match status" value="1"/>
</dbReference>
<dbReference type="Gene3D" id="3.40.1400.10">
    <property type="entry name" value="Sugar-phosphate isomerase, RpiB/LacA/LacB"/>
    <property type="match status" value="1"/>
</dbReference>
<dbReference type="InterPro" id="IPR003500">
    <property type="entry name" value="RpiB_LacA_LacB"/>
</dbReference>
<gene>
    <name evidence="3" type="primary">rpiB</name>
    <name evidence="3" type="ORF">ACERLL_13875</name>
</gene>
<evidence type="ECO:0000313" key="4">
    <source>
        <dbReference type="Proteomes" id="UP001575181"/>
    </source>
</evidence>
<proteinExistence type="inferred from homology"/>
<dbReference type="EMBL" id="JBGUAW010000009">
    <property type="protein sequence ID" value="MFA9461908.1"/>
    <property type="molecule type" value="Genomic_DNA"/>
</dbReference>
<dbReference type="PANTHER" id="PTHR30345:SF0">
    <property type="entry name" value="DNA DAMAGE-REPAIR_TOLERATION PROTEIN DRT102"/>
    <property type="match status" value="1"/>
</dbReference>
<reference evidence="3 4" key="1">
    <citation type="submission" date="2024-08" db="EMBL/GenBank/DDBJ databases">
        <title>Whole-genome sequencing of halo(alkali)philic microorganisms from hypersaline lakes.</title>
        <authorList>
            <person name="Sorokin D.Y."/>
            <person name="Merkel A.Y."/>
            <person name="Messina E."/>
            <person name="Yakimov M."/>
        </authorList>
    </citation>
    <scope>NUCLEOTIDE SEQUENCE [LARGE SCALE GENOMIC DNA]</scope>
    <source>
        <strain evidence="3 4">Cl-TMA</strain>
    </source>
</reference>
<dbReference type="SUPFAM" id="SSF89623">
    <property type="entry name" value="Ribose/Galactose isomerase RpiB/AlsB"/>
    <property type="match status" value="1"/>
</dbReference>
<dbReference type="EC" id="5.3.1.6" evidence="3"/>
<protein>
    <submittedName>
        <fullName evidence="3">Ribose 5-phosphate isomerase B</fullName>
        <ecNumber evidence="3">5.3.1.6</ecNumber>
    </submittedName>
</protein>
<keyword evidence="2 3" id="KW-0413">Isomerase</keyword>
<dbReference type="NCBIfam" id="TIGR01120">
    <property type="entry name" value="rpiB"/>
    <property type="match status" value="1"/>
</dbReference>
<dbReference type="PIRSF" id="PIRSF005384">
    <property type="entry name" value="RpiB_LacA_B"/>
    <property type="match status" value="1"/>
</dbReference>
<sequence>MRIVMASDHGGLELRQMVLEHVRERGYEVVDLGTHEAASVDYPDYAVMAAEKLRNGEADRAVLVCGTGLGISMAANRHKGIRAAVCHNEFEARMSRQHNDANVLVLGGRVIGPGLAASIFDAWMSAEFEGGRHQNRVDKIESIDG</sequence>
<dbReference type="RefSeq" id="WP_373656696.1">
    <property type="nucleotide sequence ID" value="NZ_JBGUAW010000009.1"/>
</dbReference>
<dbReference type="InterPro" id="IPR036569">
    <property type="entry name" value="RpiB_LacA_LacB_sf"/>
</dbReference>
<dbReference type="NCBIfam" id="TIGR00689">
    <property type="entry name" value="rpiB_lacA_lacB"/>
    <property type="match status" value="1"/>
</dbReference>
<name>A0ABV4TX47_9GAMM</name>
<dbReference type="GO" id="GO:0004751">
    <property type="term" value="F:ribose-5-phosphate isomerase activity"/>
    <property type="evidence" value="ECO:0007669"/>
    <property type="project" value="UniProtKB-EC"/>
</dbReference>
<dbReference type="InterPro" id="IPR004785">
    <property type="entry name" value="RpiB"/>
</dbReference>
<evidence type="ECO:0000256" key="2">
    <source>
        <dbReference type="ARBA" id="ARBA00023235"/>
    </source>
</evidence>
<dbReference type="NCBIfam" id="NF004051">
    <property type="entry name" value="PRK05571.1"/>
    <property type="match status" value="1"/>
</dbReference>